<dbReference type="GO" id="GO:0003677">
    <property type="term" value="F:DNA binding"/>
    <property type="evidence" value="ECO:0007669"/>
    <property type="project" value="InterPro"/>
</dbReference>
<proteinExistence type="predicted"/>
<sequence>MTDTTITPAEAKALREKLNLSQEEMADVVRLNGGRAIRKHEAGQHPISGPHTLCLDYIMEYGILPKETIKKNRKILKKLVDKLGRDGL</sequence>
<dbReference type="EMBL" id="JAFLQZ010000006">
    <property type="protein sequence ID" value="MBO0358649.1"/>
    <property type="molecule type" value="Genomic_DNA"/>
</dbReference>
<dbReference type="Proteomes" id="UP000664144">
    <property type="component" value="Unassembled WGS sequence"/>
</dbReference>
<evidence type="ECO:0000313" key="1">
    <source>
        <dbReference type="EMBL" id="MBO0358649.1"/>
    </source>
</evidence>
<protein>
    <submittedName>
        <fullName evidence="1">Uncharacterized protein</fullName>
    </submittedName>
</protein>
<evidence type="ECO:0000313" key="2">
    <source>
        <dbReference type="Proteomes" id="UP000664144"/>
    </source>
</evidence>
<organism evidence="1 2">
    <name type="scientific">Hymenobacter telluris</name>
    <dbReference type="NCBI Taxonomy" id="2816474"/>
    <lineage>
        <taxon>Bacteria</taxon>
        <taxon>Pseudomonadati</taxon>
        <taxon>Bacteroidota</taxon>
        <taxon>Cytophagia</taxon>
        <taxon>Cytophagales</taxon>
        <taxon>Hymenobacteraceae</taxon>
        <taxon>Hymenobacter</taxon>
    </lineage>
</organism>
<reference evidence="1" key="1">
    <citation type="submission" date="2021-03" db="EMBL/GenBank/DDBJ databases">
        <authorList>
            <person name="Kim M.K."/>
        </authorList>
    </citation>
    <scope>NUCLEOTIDE SEQUENCE</scope>
    <source>
        <strain evidence="1">BT186</strain>
    </source>
</reference>
<comment type="caution">
    <text evidence="1">The sequence shown here is derived from an EMBL/GenBank/DDBJ whole genome shotgun (WGS) entry which is preliminary data.</text>
</comment>
<dbReference type="InterPro" id="IPR010982">
    <property type="entry name" value="Lambda_DNA-bd_dom_sf"/>
</dbReference>
<name>A0A939EVL3_9BACT</name>
<keyword evidence="2" id="KW-1185">Reference proteome</keyword>
<dbReference type="RefSeq" id="WP_206984575.1">
    <property type="nucleotide sequence ID" value="NZ_JAFLQZ010000006.1"/>
</dbReference>
<accession>A0A939EVL3</accession>
<dbReference type="Gene3D" id="1.10.260.40">
    <property type="entry name" value="lambda repressor-like DNA-binding domains"/>
    <property type="match status" value="1"/>
</dbReference>
<gene>
    <name evidence="1" type="ORF">J0X19_11890</name>
</gene>
<dbReference type="AlphaFoldDB" id="A0A939EVL3"/>